<reference evidence="1" key="1">
    <citation type="journal article" date="2014" name="Int. J. Syst. Evol. Microbiol.">
        <title>Complete genome sequence of Corynebacterium casei LMG S-19264T (=DSM 44701T), isolated from a smear-ripened cheese.</title>
        <authorList>
            <consortium name="US DOE Joint Genome Institute (JGI-PGF)"/>
            <person name="Walter F."/>
            <person name="Albersmeier A."/>
            <person name="Kalinowski J."/>
            <person name="Ruckert C."/>
        </authorList>
    </citation>
    <scope>NUCLEOTIDE SEQUENCE</scope>
    <source>
        <strain evidence="1">CGMCC 4.7398</strain>
    </source>
</reference>
<proteinExistence type="predicted"/>
<accession>A0A919FJN2</accession>
<sequence length="120" mass="13072">MIVFLDVDGTLLPLGPGDRSQAVDDPRAWRAQSNPQLGKLRRAPSYDLVRLGAELVWATTWGQDANDVVAPILVLGRMPVVDFEEDDDLPVPSVPRKLRAASVFTRAPGGETTRWGVSHG</sequence>
<name>A0A919FJN2_9MICO</name>
<evidence type="ECO:0000313" key="2">
    <source>
        <dbReference type="Proteomes" id="UP000627369"/>
    </source>
</evidence>
<gene>
    <name evidence="1" type="ORF">GCM10017772_06550</name>
</gene>
<evidence type="ECO:0000313" key="1">
    <source>
        <dbReference type="EMBL" id="GHH66511.1"/>
    </source>
</evidence>
<dbReference type="RefSeq" id="WP_189667807.1">
    <property type="nucleotide sequence ID" value="NZ_BNAS01000001.1"/>
</dbReference>
<keyword evidence="2" id="KW-1185">Reference proteome</keyword>
<comment type="caution">
    <text evidence="1">The sequence shown here is derived from an EMBL/GenBank/DDBJ whole genome shotgun (WGS) entry which is preliminary data.</text>
</comment>
<protein>
    <submittedName>
        <fullName evidence="1">Uncharacterized protein</fullName>
    </submittedName>
</protein>
<reference evidence="1" key="2">
    <citation type="submission" date="2020-09" db="EMBL/GenBank/DDBJ databases">
        <authorList>
            <person name="Sun Q."/>
            <person name="Zhou Y."/>
        </authorList>
    </citation>
    <scope>NUCLEOTIDE SEQUENCE</scope>
    <source>
        <strain evidence="1">CGMCC 4.7398</strain>
    </source>
</reference>
<dbReference type="EMBL" id="BNAS01000001">
    <property type="protein sequence ID" value="GHH66511.1"/>
    <property type="molecule type" value="Genomic_DNA"/>
</dbReference>
<dbReference type="AlphaFoldDB" id="A0A919FJN2"/>
<dbReference type="Proteomes" id="UP000627369">
    <property type="component" value="Unassembled WGS sequence"/>
</dbReference>
<organism evidence="1 2">
    <name type="scientific">Promicromonospora soli</name>
    <dbReference type="NCBI Taxonomy" id="2035533"/>
    <lineage>
        <taxon>Bacteria</taxon>
        <taxon>Bacillati</taxon>
        <taxon>Actinomycetota</taxon>
        <taxon>Actinomycetes</taxon>
        <taxon>Micrococcales</taxon>
        <taxon>Promicromonosporaceae</taxon>
        <taxon>Promicromonospora</taxon>
    </lineage>
</organism>